<dbReference type="AlphaFoldDB" id="A0A1D8JDI4"/>
<protein>
    <recommendedName>
        <fullName evidence="6">Lipoprotein YerB</fullName>
    </recommendedName>
</protein>
<evidence type="ECO:0000259" key="3">
    <source>
        <dbReference type="Pfam" id="PF17479"/>
    </source>
</evidence>
<dbReference type="Gene3D" id="3.50.90.10">
    <property type="entry name" value="YerB-like"/>
    <property type="match status" value="1"/>
</dbReference>
<sequence>MKISVKAFSLLAIMLLLLAACSKQKESEQPNETKEDHPGEIEVELYKAPFTGLMFEEEKKMRPVLATINNHPDARPQSGLSDADMIYELITEGNSTRYLALFQSELPDEIGPIRSARDMFIHMAKGLDAFYIAHGYSPDALALLKSGYVDHVNGMQYDGTLFKRSTDRKAPHNSYISGENIRVAAEQENAPMMIEKMPSLSFHESIESAKIEKNASTVTVQNGSHPVFTSTYTYDEQTGSYVQSVNDVQTIDKANGKPIELTNILVFEAAHQTIDAEGRQAIDLESGGKARLFQAGGVKDIEWTNVDGMLVPVENGVTVKLVPGKTWIHIIKTDPGIEANVSYTP</sequence>
<dbReference type="SUPFAM" id="SSF159774">
    <property type="entry name" value="YerB-like"/>
    <property type="match status" value="1"/>
</dbReference>
<dbReference type="KEGG" id="surl:BI350_03650"/>
<dbReference type="Proteomes" id="UP000185746">
    <property type="component" value="Chromosome"/>
</dbReference>
<dbReference type="InterPro" id="IPR021416">
    <property type="entry name" value="DUF3048_N"/>
</dbReference>
<dbReference type="EMBL" id="CP017560">
    <property type="protein sequence ID" value="AOV06770.1"/>
    <property type="molecule type" value="Genomic_DNA"/>
</dbReference>
<keyword evidence="5" id="KW-1185">Reference proteome</keyword>
<dbReference type="InterPro" id="IPR023158">
    <property type="entry name" value="YerB-like_sf"/>
</dbReference>
<feature type="domain" description="DUF3048" evidence="3">
    <location>
        <begin position="230"/>
        <end position="328"/>
    </location>
</feature>
<dbReference type="Pfam" id="PF11258">
    <property type="entry name" value="DUF3048"/>
    <property type="match status" value="1"/>
</dbReference>
<accession>A0A1D8JDI4</accession>
<keyword evidence="1" id="KW-0732">Signal</keyword>
<gene>
    <name evidence="4" type="ORF">BI350_03650</name>
</gene>
<organism evidence="4 5">
    <name type="scientific">Sporosarcina ureilytica</name>
    <dbReference type="NCBI Taxonomy" id="298596"/>
    <lineage>
        <taxon>Bacteria</taxon>
        <taxon>Bacillati</taxon>
        <taxon>Bacillota</taxon>
        <taxon>Bacilli</taxon>
        <taxon>Bacillales</taxon>
        <taxon>Caryophanaceae</taxon>
        <taxon>Sporosarcina</taxon>
    </lineage>
</organism>
<evidence type="ECO:0000313" key="5">
    <source>
        <dbReference type="Proteomes" id="UP000185746"/>
    </source>
</evidence>
<dbReference type="RefSeq" id="WP_075526890.1">
    <property type="nucleotide sequence ID" value="NZ_CP017560.1"/>
</dbReference>
<evidence type="ECO:0008006" key="6">
    <source>
        <dbReference type="Google" id="ProtNLM"/>
    </source>
</evidence>
<proteinExistence type="predicted"/>
<dbReference type="InterPro" id="IPR035328">
    <property type="entry name" value="DUF3048_C"/>
</dbReference>
<evidence type="ECO:0000313" key="4">
    <source>
        <dbReference type="EMBL" id="AOV06770.1"/>
    </source>
</evidence>
<dbReference type="PROSITE" id="PS51257">
    <property type="entry name" value="PROKAR_LIPOPROTEIN"/>
    <property type="match status" value="1"/>
</dbReference>
<feature type="domain" description="DUF3048" evidence="2">
    <location>
        <begin position="50"/>
        <end position="189"/>
    </location>
</feature>
<feature type="chain" id="PRO_5038400471" description="Lipoprotein YerB" evidence="1">
    <location>
        <begin position="20"/>
        <end position="345"/>
    </location>
</feature>
<dbReference type="Pfam" id="PF17479">
    <property type="entry name" value="DUF3048_C"/>
    <property type="match status" value="1"/>
</dbReference>
<evidence type="ECO:0000256" key="1">
    <source>
        <dbReference type="SAM" id="SignalP"/>
    </source>
</evidence>
<reference evidence="4 5" key="1">
    <citation type="submission" date="2016-09" db="EMBL/GenBank/DDBJ databases">
        <title>Complete genome sequence of the Lysinibacillus sphaericus LMG 22257, a specie of Bacillus with ureolytic activity that can effectively biodeposit calcium carbonate.</title>
        <authorList>
            <person name="Yan W."/>
        </authorList>
    </citation>
    <scope>NUCLEOTIDE SEQUENCE [LARGE SCALE GENOMIC DNA]</scope>
    <source>
        <strain evidence="4 5">LMG 22257</strain>
    </source>
</reference>
<evidence type="ECO:0000259" key="2">
    <source>
        <dbReference type="Pfam" id="PF11258"/>
    </source>
</evidence>
<name>A0A1D8JDI4_9BACL</name>
<feature type="signal peptide" evidence="1">
    <location>
        <begin position="1"/>
        <end position="19"/>
    </location>
</feature>